<comment type="similarity">
    <text evidence="10 13">In the N-terminal section; belongs to the UvrB family.</text>
</comment>
<organism evidence="16 17">
    <name type="scientific">Candidatus Schekmanbacteria bacterium GWA2_38_11</name>
    <dbReference type="NCBI Taxonomy" id="1817876"/>
    <lineage>
        <taxon>Bacteria</taxon>
        <taxon>Candidatus Schekmaniibacteriota</taxon>
    </lineage>
</organism>
<evidence type="ECO:0000256" key="10">
    <source>
        <dbReference type="ARBA" id="ARBA00061104"/>
    </source>
</evidence>
<dbReference type="Gene3D" id="3.30.2060.10">
    <property type="entry name" value="Penicillin-binding protein 1b domain"/>
    <property type="match status" value="1"/>
</dbReference>
<dbReference type="InterPro" id="IPR005118">
    <property type="entry name" value="TRCF_C"/>
</dbReference>
<dbReference type="Pfam" id="PF03461">
    <property type="entry name" value="TRCF"/>
    <property type="match status" value="1"/>
</dbReference>
<dbReference type="InterPro" id="IPR041471">
    <property type="entry name" value="UvrB_inter"/>
</dbReference>
<keyword evidence="2 13" id="KW-0963">Cytoplasm</keyword>
<evidence type="ECO:0000256" key="5">
    <source>
        <dbReference type="ARBA" id="ARBA00022801"/>
    </source>
</evidence>
<dbReference type="Proteomes" id="UP000178526">
    <property type="component" value="Unassembled WGS sequence"/>
</dbReference>
<dbReference type="InterPro" id="IPR037235">
    <property type="entry name" value="TRCF-like_C_D7"/>
</dbReference>
<dbReference type="PROSITE" id="PS51192">
    <property type="entry name" value="HELICASE_ATP_BIND_1"/>
    <property type="match status" value="1"/>
</dbReference>
<dbReference type="InterPro" id="IPR014001">
    <property type="entry name" value="Helicase_ATP-bd"/>
</dbReference>
<comment type="subcellular location">
    <subcellularLocation>
        <location evidence="1 13">Cytoplasm</location>
    </subcellularLocation>
</comment>
<evidence type="ECO:0000256" key="13">
    <source>
        <dbReference type="HAMAP-Rule" id="MF_00969"/>
    </source>
</evidence>
<feature type="domain" description="Helicase C-terminal" evidence="15">
    <location>
        <begin position="844"/>
        <end position="997"/>
    </location>
</feature>
<dbReference type="InterPro" id="IPR003711">
    <property type="entry name" value="CarD-like/TRCF_RID"/>
</dbReference>
<dbReference type="Gene3D" id="2.40.10.170">
    <property type="match status" value="1"/>
</dbReference>
<dbReference type="Gene3D" id="3.90.1150.50">
    <property type="entry name" value="Transcription-repair-coupling factor, D7 domain"/>
    <property type="match status" value="1"/>
</dbReference>
<dbReference type="InterPro" id="IPR047112">
    <property type="entry name" value="RecG/Mfd"/>
</dbReference>
<dbReference type="SUPFAM" id="SSF141259">
    <property type="entry name" value="CarD-like"/>
    <property type="match status" value="1"/>
</dbReference>
<dbReference type="GO" id="GO:0006355">
    <property type="term" value="P:regulation of DNA-templated transcription"/>
    <property type="evidence" value="ECO:0007669"/>
    <property type="project" value="UniProtKB-UniRule"/>
</dbReference>
<dbReference type="SUPFAM" id="SSF52540">
    <property type="entry name" value="P-loop containing nucleoside triphosphate hydrolases"/>
    <property type="match status" value="4"/>
</dbReference>
<evidence type="ECO:0000256" key="6">
    <source>
        <dbReference type="ARBA" id="ARBA00022806"/>
    </source>
</evidence>
<evidence type="ECO:0000256" key="8">
    <source>
        <dbReference type="ARBA" id="ARBA00023125"/>
    </source>
</evidence>
<dbReference type="NCBIfam" id="TIGR00580">
    <property type="entry name" value="mfd"/>
    <property type="match status" value="1"/>
</dbReference>
<dbReference type="FunFam" id="3.40.50.300:FF:000546">
    <property type="entry name" value="Transcription-repair-coupling factor"/>
    <property type="match status" value="1"/>
</dbReference>
<dbReference type="Pfam" id="PF00270">
    <property type="entry name" value="DEAD"/>
    <property type="match status" value="1"/>
</dbReference>
<keyword evidence="9 13" id="KW-0234">DNA repair</keyword>
<reference evidence="16 17" key="1">
    <citation type="journal article" date="2016" name="Nat. Commun.">
        <title>Thousands of microbial genomes shed light on interconnected biogeochemical processes in an aquifer system.</title>
        <authorList>
            <person name="Anantharaman K."/>
            <person name="Brown C.T."/>
            <person name="Hug L.A."/>
            <person name="Sharon I."/>
            <person name="Castelle C.J."/>
            <person name="Probst A.J."/>
            <person name="Thomas B.C."/>
            <person name="Singh A."/>
            <person name="Wilkins M.J."/>
            <person name="Karaoz U."/>
            <person name="Brodie E.L."/>
            <person name="Williams K.H."/>
            <person name="Hubbard S.S."/>
            <person name="Banfield J.F."/>
        </authorList>
    </citation>
    <scope>NUCLEOTIDE SEQUENCE [LARGE SCALE GENOMIC DNA]</scope>
</reference>
<evidence type="ECO:0000256" key="11">
    <source>
        <dbReference type="ARBA" id="ARBA00061399"/>
    </source>
</evidence>
<keyword evidence="7 13" id="KW-0067">ATP-binding</keyword>
<dbReference type="GO" id="GO:0003684">
    <property type="term" value="F:damaged DNA binding"/>
    <property type="evidence" value="ECO:0007669"/>
    <property type="project" value="InterPro"/>
</dbReference>
<dbReference type="SMART" id="SM00982">
    <property type="entry name" value="TRCF"/>
    <property type="match status" value="1"/>
</dbReference>
<evidence type="ECO:0000256" key="9">
    <source>
        <dbReference type="ARBA" id="ARBA00023204"/>
    </source>
</evidence>
<evidence type="ECO:0000259" key="14">
    <source>
        <dbReference type="PROSITE" id="PS51192"/>
    </source>
</evidence>
<keyword evidence="4 13" id="KW-0227">DNA damage</keyword>
<gene>
    <name evidence="13" type="primary">mfd</name>
    <name evidence="16" type="ORF">A2042_02820</name>
</gene>
<evidence type="ECO:0000256" key="3">
    <source>
        <dbReference type="ARBA" id="ARBA00022741"/>
    </source>
</evidence>
<dbReference type="HAMAP" id="MF_00969">
    <property type="entry name" value="TRCF"/>
    <property type="match status" value="1"/>
</dbReference>
<dbReference type="InterPro" id="IPR036101">
    <property type="entry name" value="CarD-like/TRCF_RID_sf"/>
</dbReference>
<dbReference type="PANTHER" id="PTHR47964">
    <property type="entry name" value="ATP-DEPENDENT DNA HELICASE HOMOLOG RECG, CHLOROPLASTIC"/>
    <property type="match status" value="1"/>
</dbReference>
<sequence length="1192" mass="136806">MEIEEKNESTLQKLINSIKAGDSRISIRGLSGSSKAFVLILINHLLKKPIFLITPSNQSAEALCNDLIFFSKKLIPVNNAGDTIENIFYFPQWEVTPYESLSPYIEISSKRLLILDKLLNKEEAAIVLITPESLLQRFMNREQLQKRTLYIEVGLEITKENLVEVLTSSGYERKDIVEEIGDFSSRGCIVDIFTYSYKNPLRIEFFGDEITSIREFDLYTQRSVNRLREVNILPVREIFYDPDSVDEIAEKFKKYFYSYRDKSENYDKILAILKENTYFPGIEYFSPLFFDNLITIFDYIPKDSLLVFDEPLQIREKSDEFYKEINSQWEILTEKESPCFSPSELYISPEEIELQTNKFEQVFVSLLAGEGDIHIKDLFNFDVKTISFLGLNGGIDRLKSCLLELESFKKNNYRVYFVSSTEGYAKRLEEIFKEYDTDVIFNDENRIELSPEDILSETPLLTNRSKLPPYVPKILTGKLSGGFEFGSIGLVIISDEEIFGKKIVRRFRRTFDSSRFISDFGDLSLRDYLVHIDYGIGKFQGVKKIRVNSSQRDFLAIEYLGNEFLYVPVENLNLIQKYIGVHGSVPKLDHLSGKSWEKAKEKAKESICKIAKELLEISAARKIKEGFAFSKDDNWMKEFESTFEYEETPHQLKAIEDVKRDMESYSPMDRLICGDVGYGKTEVALRAALKAVIDGKQVAVLVPTTILAQQHYQTFVNRFSTFPIKIEVLSRFCSEKKEREIIKGLAEGKVDIVIGTHRLISDDVKVKDIGLIVIDEEQRFGVKHKEKLKKFRNEVDILTLTATPIPRTLQLSLMGVRDMSIIDTPPEDRQPIKTVVAPFSKELIAKAIMRELERGGQIYFVHNRVRSINAIERMLKKLAPSIRIGVAHGQMKKNMLEEVMMKFIKRDYDILLCTSIIESGLDIPSVNTIIINRADCFGLADLYQLRGRVGRDGHVSYAYLLIPPRTVLTEESQKRLRVIEELSDLGSGFKIAAQDLEIRGAGNILGEEQSGYIISIGFDLYCKLIEETISELNGISVEKEKITCSINSDFEAFIPDDFIGDSMQRMSIYKRLAEIEDLALLEEFKEEIQDRFGNLPKAVELLFEVSSLRILGNKIKASKVEFSKKGIIISFSDSFQISPHVLAQIISDKKNYLKFISENSLVIKNLKNVDELIKVTKIFLEDMIRKCELELS</sequence>
<protein>
    <recommendedName>
        <fullName evidence="12 13">Transcription-repair-coupling factor</fullName>
        <shortName evidence="13">TRCF</shortName>
        <ecNumber evidence="13">3.6.4.-</ecNumber>
    </recommendedName>
</protein>
<dbReference type="InterPro" id="IPR001650">
    <property type="entry name" value="Helicase_C-like"/>
</dbReference>
<accession>A0A1F7RFM9</accession>
<dbReference type="Pfam" id="PF02559">
    <property type="entry name" value="CarD_TRCF_RID"/>
    <property type="match status" value="1"/>
</dbReference>
<dbReference type="GO" id="GO:0000716">
    <property type="term" value="P:transcription-coupled nucleotide-excision repair, DNA damage recognition"/>
    <property type="evidence" value="ECO:0007669"/>
    <property type="project" value="UniProtKB-UniRule"/>
</dbReference>
<evidence type="ECO:0000256" key="1">
    <source>
        <dbReference type="ARBA" id="ARBA00004496"/>
    </source>
</evidence>
<dbReference type="GO" id="GO:0005737">
    <property type="term" value="C:cytoplasm"/>
    <property type="evidence" value="ECO:0007669"/>
    <property type="project" value="UniProtKB-SubCell"/>
</dbReference>
<comment type="caution">
    <text evidence="16">The sequence shown here is derived from an EMBL/GenBank/DDBJ whole genome shotgun (WGS) entry which is preliminary data.</text>
</comment>
<evidence type="ECO:0000256" key="7">
    <source>
        <dbReference type="ARBA" id="ARBA00022840"/>
    </source>
</evidence>
<comment type="function">
    <text evidence="13">Couples transcription and DNA repair by recognizing RNA polymerase (RNAP) stalled at DNA lesions. Mediates ATP-dependent release of RNAP and its truncated transcript from the DNA, and recruitment of nucleotide excision repair machinery to the damaged site.</text>
</comment>
<evidence type="ECO:0000256" key="12">
    <source>
        <dbReference type="ARBA" id="ARBA00070128"/>
    </source>
</evidence>
<feature type="domain" description="Helicase ATP-binding" evidence="14">
    <location>
        <begin position="661"/>
        <end position="822"/>
    </location>
</feature>
<dbReference type="SMART" id="SM00487">
    <property type="entry name" value="DEXDc"/>
    <property type="match status" value="1"/>
</dbReference>
<dbReference type="Pfam" id="PF00271">
    <property type="entry name" value="Helicase_C"/>
    <property type="match status" value="1"/>
</dbReference>
<keyword evidence="5 13" id="KW-0378">Hydrolase</keyword>
<dbReference type="SMART" id="SM00490">
    <property type="entry name" value="HELICc"/>
    <property type="match status" value="1"/>
</dbReference>
<dbReference type="AlphaFoldDB" id="A0A1F7RFM9"/>
<dbReference type="Pfam" id="PF17757">
    <property type="entry name" value="UvrB_inter"/>
    <property type="match status" value="1"/>
</dbReference>
<name>A0A1F7RFM9_9BACT</name>
<dbReference type="InterPro" id="IPR027417">
    <property type="entry name" value="P-loop_NTPase"/>
</dbReference>
<dbReference type="PROSITE" id="PS51194">
    <property type="entry name" value="HELICASE_CTER"/>
    <property type="match status" value="1"/>
</dbReference>
<dbReference type="Gene3D" id="3.40.50.300">
    <property type="entry name" value="P-loop containing nucleotide triphosphate hydrolases"/>
    <property type="match status" value="2"/>
</dbReference>
<keyword evidence="8 13" id="KW-0238">DNA-binding</keyword>
<dbReference type="GO" id="GO:0003678">
    <property type="term" value="F:DNA helicase activity"/>
    <property type="evidence" value="ECO:0007669"/>
    <property type="project" value="TreeGrafter"/>
</dbReference>
<keyword evidence="3 13" id="KW-0547">Nucleotide-binding</keyword>
<dbReference type="SUPFAM" id="SSF143517">
    <property type="entry name" value="TRCF domain-like"/>
    <property type="match status" value="1"/>
</dbReference>
<dbReference type="InterPro" id="IPR011545">
    <property type="entry name" value="DEAD/DEAH_box_helicase_dom"/>
</dbReference>
<evidence type="ECO:0000259" key="15">
    <source>
        <dbReference type="PROSITE" id="PS51194"/>
    </source>
</evidence>
<keyword evidence="6" id="KW-0347">Helicase</keyword>
<dbReference type="GO" id="GO:0005524">
    <property type="term" value="F:ATP binding"/>
    <property type="evidence" value="ECO:0007669"/>
    <property type="project" value="UniProtKB-UniRule"/>
</dbReference>
<dbReference type="GO" id="GO:0016787">
    <property type="term" value="F:hydrolase activity"/>
    <property type="evidence" value="ECO:0007669"/>
    <property type="project" value="UniProtKB-KW"/>
</dbReference>
<dbReference type="SMART" id="SM01058">
    <property type="entry name" value="CarD_TRCF"/>
    <property type="match status" value="1"/>
</dbReference>
<dbReference type="CDD" id="cd17991">
    <property type="entry name" value="DEXHc_TRCF"/>
    <property type="match status" value="1"/>
</dbReference>
<comment type="similarity">
    <text evidence="11 13">In the C-terminal section; belongs to the helicase family. RecG subfamily.</text>
</comment>
<dbReference type="EMBL" id="MGDB01000107">
    <property type="protein sequence ID" value="OGL40140.1"/>
    <property type="molecule type" value="Genomic_DNA"/>
</dbReference>
<evidence type="ECO:0000313" key="17">
    <source>
        <dbReference type="Proteomes" id="UP000178526"/>
    </source>
</evidence>
<evidence type="ECO:0000313" key="16">
    <source>
        <dbReference type="EMBL" id="OGL40140.1"/>
    </source>
</evidence>
<evidence type="ECO:0000256" key="4">
    <source>
        <dbReference type="ARBA" id="ARBA00022763"/>
    </source>
</evidence>
<dbReference type="EC" id="3.6.4.-" evidence="13"/>
<evidence type="ECO:0000256" key="2">
    <source>
        <dbReference type="ARBA" id="ARBA00022490"/>
    </source>
</evidence>
<proteinExistence type="inferred from homology"/>
<dbReference type="PANTHER" id="PTHR47964:SF1">
    <property type="entry name" value="ATP-DEPENDENT DNA HELICASE HOMOLOG RECG, CHLOROPLASTIC"/>
    <property type="match status" value="1"/>
</dbReference>
<dbReference type="Gene3D" id="3.40.50.11180">
    <property type="match status" value="1"/>
</dbReference>
<dbReference type="InterPro" id="IPR004576">
    <property type="entry name" value="Mfd"/>
</dbReference>